<sequence>MQNAEALFQNMAILIQGACLLDVPVIWMEQLPEKLGTTVDEVSTHLKGLKPIEKDVFSCGKNDEFNARLSEINPDNVVLSGIETHICVYQTAVDLLKRNFNVEVAADATSTRLGHNKEIGLEKIRRAGGEITSVETFLFEIQGIAKGEKFRELVKLVK</sequence>
<dbReference type="Pfam" id="PF00857">
    <property type="entry name" value="Isochorismatase"/>
    <property type="match status" value="1"/>
</dbReference>
<dbReference type="PANTHER" id="PTHR14119">
    <property type="entry name" value="HYDROLASE"/>
    <property type="match status" value="1"/>
</dbReference>
<dbReference type="InterPro" id="IPR050993">
    <property type="entry name" value="Isochorismatase_domain"/>
</dbReference>
<feature type="domain" description="Isochorismatase-like" evidence="1">
    <location>
        <begin position="3"/>
        <end position="135"/>
    </location>
</feature>
<dbReference type="EMBL" id="UINC01000407">
    <property type="protein sequence ID" value="SUZ54776.1"/>
    <property type="molecule type" value="Genomic_DNA"/>
</dbReference>
<dbReference type="SUPFAM" id="SSF52499">
    <property type="entry name" value="Isochorismatase-like hydrolases"/>
    <property type="match status" value="1"/>
</dbReference>
<dbReference type="InterPro" id="IPR000868">
    <property type="entry name" value="Isochorismatase-like_dom"/>
</dbReference>
<gene>
    <name evidence="2" type="ORF">METZ01_LOCUS7630</name>
</gene>
<accession>A0A381NJI7</accession>
<dbReference type="InterPro" id="IPR036380">
    <property type="entry name" value="Isochorismatase-like_sf"/>
</dbReference>
<evidence type="ECO:0000259" key="1">
    <source>
        <dbReference type="Pfam" id="PF00857"/>
    </source>
</evidence>
<dbReference type="Gene3D" id="3.40.50.850">
    <property type="entry name" value="Isochorismatase-like"/>
    <property type="match status" value="1"/>
</dbReference>
<evidence type="ECO:0000313" key="2">
    <source>
        <dbReference type="EMBL" id="SUZ54776.1"/>
    </source>
</evidence>
<dbReference type="PANTHER" id="PTHR14119:SF3">
    <property type="entry name" value="ISOCHORISMATASE DOMAIN-CONTAINING PROTEIN 2"/>
    <property type="match status" value="1"/>
</dbReference>
<dbReference type="AlphaFoldDB" id="A0A381NJI7"/>
<protein>
    <recommendedName>
        <fullName evidence="1">Isochorismatase-like domain-containing protein</fullName>
    </recommendedName>
</protein>
<name>A0A381NJI7_9ZZZZ</name>
<proteinExistence type="predicted"/>
<organism evidence="2">
    <name type="scientific">marine metagenome</name>
    <dbReference type="NCBI Taxonomy" id="408172"/>
    <lineage>
        <taxon>unclassified sequences</taxon>
        <taxon>metagenomes</taxon>
        <taxon>ecological metagenomes</taxon>
    </lineage>
</organism>
<reference evidence="2" key="1">
    <citation type="submission" date="2018-05" db="EMBL/GenBank/DDBJ databases">
        <authorList>
            <person name="Lanie J.A."/>
            <person name="Ng W.-L."/>
            <person name="Kazmierczak K.M."/>
            <person name="Andrzejewski T.M."/>
            <person name="Davidsen T.M."/>
            <person name="Wayne K.J."/>
            <person name="Tettelin H."/>
            <person name="Glass J.I."/>
            <person name="Rusch D."/>
            <person name="Podicherti R."/>
            <person name="Tsui H.-C.T."/>
            <person name="Winkler M.E."/>
        </authorList>
    </citation>
    <scope>NUCLEOTIDE SEQUENCE</scope>
</reference>